<gene>
    <name evidence="2" type="ORF">UFOPK2582_00366</name>
</gene>
<name>A0A6J6P0W3_9ZZZZ</name>
<evidence type="ECO:0000313" key="2">
    <source>
        <dbReference type="EMBL" id="CAB4690274.1"/>
    </source>
</evidence>
<dbReference type="EMBL" id="CAEZXS010000027">
    <property type="protein sequence ID" value="CAB4690274.1"/>
    <property type="molecule type" value="Genomic_DNA"/>
</dbReference>
<proteinExistence type="predicted"/>
<reference evidence="2" key="1">
    <citation type="submission" date="2020-05" db="EMBL/GenBank/DDBJ databases">
        <authorList>
            <person name="Chiriac C."/>
            <person name="Salcher M."/>
            <person name="Ghai R."/>
            <person name="Kavagutti S V."/>
        </authorList>
    </citation>
    <scope>NUCLEOTIDE SEQUENCE</scope>
</reference>
<accession>A0A6J6P0W3</accession>
<feature type="region of interest" description="Disordered" evidence="1">
    <location>
        <begin position="764"/>
        <end position="788"/>
    </location>
</feature>
<feature type="region of interest" description="Disordered" evidence="1">
    <location>
        <begin position="1"/>
        <end position="42"/>
    </location>
</feature>
<dbReference type="AlphaFoldDB" id="A0A6J6P0W3"/>
<protein>
    <submittedName>
        <fullName evidence="2">Unannotated protein</fullName>
    </submittedName>
</protein>
<organism evidence="2">
    <name type="scientific">freshwater metagenome</name>
    <dbReference type="NCBI Taxonomy" id="449393"/>
    <lineage>
        <taxon>unclassified sequences</taxon>
        <taxon>metagenomes</taxon>
        <taxon>ecological metagenomes</taxon>
    </lineage>
</organism>
<sequence>MSDMPTDDQGLQRPKRIRFPFSRRTTSSPPADPSTSHFDLAEEDSNWDAEWEGYAAGNEALTQSGLGQLQAVVQLPMGQVELRGEFPQEVLDILSDLLTVQSELNAAQEESPHFDTEEHGVLPRLSFWFTAEGDHGAETDGAWRLEKNDAGVVAAGQETSELFPALWKQLLIISAELNPSVLHLCVPCLELNGYGLVIAGGPSAIRDQLIEELIRSGVAYLTADDLVLHEGTRTVFGSPSPRVVTNALGMQQFEAASVGTQIVRQCAVGLILVLGEEEAEAASSLSDLERPGKLAPLSMAQTTNELLRCRGLSGYQQGPTNGIALEMTALLVAGSSCVTASAPTTQDELDHLVHELQALLPPDRRRLAVLHRLNLEQDPIQRVAGQRVAGEFQSVSHMMRFDQDALLFAAESQRIEDSDRTSFVPTAEVLTPDQADQLIAQSERNAVRNRPEAWPTPSAFGLTDCPSGKAAQALWQGLAVPEIGKAGDMPSGVAVELLSRDLLQAPQATQDKVLHAHVLAQRHAHEVAGALSWVLRVAAEVDVQPVVFGSLLQVWDGRLPEHFTDIGQLDLLIRNSEIERLLARLGTQGFQSETRKLSKKAVDTDIEYNLRHPAIPEVVIALHATLAAGPFGLLVDPDEFHDRAVPVQVREHWVKGLHPEHRFVAACVAASAWQTSESISESVAVGTDDDAHIQSVNKSGSAAPSIAQLREVVMTAPSSEELLMSAVECSSRLGAASKVFSAVRQADEVLPGLPVWLVQRARQDAGLPAERETGLRSRLRSRKSDRSR</sequence>
<feature type="compositionally biased region" description="Low complexity" evidence="1">
    <location>
        <begin position="22"/>
        <end position="36"/>
    </location>
</feature>
<evidence type="ECO:0000256" key="1">
    <source>
        <dbReference type="SAM" id="MobiDB-lite"/>
    </source>
</evidence>